<evidence type="ECO:0000256" key="1">
    <source>
        <dbReference type="SAM" id="Phobius"/>
    </source>
</evidence>
<proteinExistence type="predicted"/>
<organism evidence="2 3">
    <name type="scientific">Candidatus Faecenecus gallistercoris</name>
    <dbReference type="NCBI Taxonomy" id="2840793"/>
    <lineage>
        <taxon>Bacteria</taxon>
        <taxon>Bacillati</taxon>
        <taxon>Bacillota</taxon>
        <taxon>Bacillota incertae sedis</taxon>
        <taxon>Candidatus Faecenecus</taxon>
    </lineage>
</organism>
<accession>A0A9D0Z0J2</accession>
<dbReference type="InterPro" id="IPR045584">
    <property type="entry name" value="Pilin-like"/>
</dbReference>
<dbReference type="NCBIfam" id="TIGR02532">
    <property type="entry name" value="IV_pilin_GFxxxE"/>
    <property type="match status" value="1"/>
</dbReference>
<evidence type="ECO:0000313" key="3">
    <source>
        <dbReference type="Proteomes" id="UP000886725"/>
    </source>
</evidence>
<sequence length="178" mass="20065">MKKRNGFTLIELLAVIVILGIIMMIAIPNVISTVEKQEKNSYISDANKLITMAKYALRTNTDIPYPDPDQVVILYFSYIDNGDIETDPEGRTYDSEQSYVALKHTDDNYIEYWVQLVGVDARGNRGVPLTSEVELGKDTAINLVRKNFTPTEGKAAIGYRLYGRTISASDIFEFKKNV</sequence>
<dbReference type="Gene3D" id="3.30.700.10">
    <property type="entry name" value="Glycoprotein, Type 4 Pilin"/>
    <property type="match status" value="1"/>
</dbReference>
<dbReference type="AlphaFoldDB" id="A0A9D0Z0J2"/>
<comment type="caution">
    <text evidence="2">The sequence shown here is derived from an EMBL/GenBank/DDBJ whole genome shotgun (WGS) entry which is preliminary data.</text>
</comment>
<reference evidence="2" key="1">
    <citation type="submission" date="2020-10" db="EMBL/GenBank/DDBJ databases">
        <authorList>
            <person name="Gilroy R."/>
        </authorList>
    </citation>
    <scope>NUCLEOTIDE SEQUENCE</scope>
    <source>
        <strain evidence="2">CHK165-10780</strain>
    </source>
</reference>
<feature type="transmembrane region" description="Helical" evidence="1">
    <location>
        <begin position="12"/>
        <end position="31"/>
    </location>
</feature>
<protein>
    <submittedName>
        <fullName evidence="2">Type II secretion system protein</fullName>
    </submittedName>
</protein>
<dbReference type="InterPro" id="IPR012902">
    <property type="entry name" value="N_methyl_site"/>
</dbReference>
<keyword evidence="1" id="KW-1133">Transmembrane helix</keyword>
<keyword evidence="1" id="KW-0812">Transmembrane</keyword>
<dbReference type="EMBL" id="DVFU01000121">
    <property type="protein sequence ID" value="HIQ65318.1"/>
    <property type="molecule type" value="Genomic_DNA"/>
</dbReference>
<name>A0A9D0Z0J2_9FIRM</name>
<reference evidence="2" key="2">
    <citation type="journal article" date="2021" name="PeerJ">
        <title>Extensive microbial diversity within the chicken gut microbiome revealed by metagenomics and culture.</title>
        <authorList>
            <person name="Gilroy R."/>
            <person name="Ravi A."/>
            <person name="Getino M."/>
            <person name="Pursley I."/>
            <person name="Horton D.L."/>
            <person name="Alikhan N.F."/>
            <person name="Baker D."/>
            <person name="Gharbi K."/>
            <person name="Hall N."/>
            <person name="Watson M."/>
            <person name="Adriaenssens E.M."/>
            <person name="Foster-Nyarko E."/>
            <person name="Jarju S."/>
            <person name="Secka A."/>
            <person name="Antonio M."/>
            <person name="Oren A."/>
            <person name="Chaudhuri R.R."/>
            <person name="La Ragione R."/>
            <person name="Hildebrand F."/>
            <person name="Pallen M.J."/>
        </authorList>
    </citation>
    <scope>NUCLEOTIDE SEQUENCE</scope>
    <source>
        <strain evidence="2">CHK165-10780</strain>
    </source>
</reference>
<gene>
    <name evidence="2" type="ORF">IAC85_06230</name>
</gene>
<keyword evidence="1" id="KW-0472">Membrane</keyword>
<evidence type="ECO:0000313" key="2">
    <source>
        <dbReference type="EMBL" id="HIQ65318.1"/>
    </source>
</evidence>
<dbReference type="Pfam" id="PF07963">
    <property type="entry name" value="N_methyl"/>
    <property type="match status" value="1"/>
</dbReference>
<dbReference type="Proteomes" id="UP000886725">
    <property type="component" value="Unassembled WGS sequence"/>
</dbReference>
<dbReference type="SUPFAM" id="SSF54523">
    <property type="entry name" value="Pili subunits"/>
    <property type="match status" value="1"/>
</dbReference>